<name>A0A8S5NFU0_9CAUD</name>
<reference evidence="1" key="1">
    <citation type="journal article" date="2021" name="Proc. Natl. Acad. Sci. U.S.A.">
        <title>A Catalog of Tens of Thousands of Viruses from Human Metagenomes Reveals Hidden Associations with Chronic Diseases.</title>
        <authorList>
            <person name="Tisza M.J."/>
            <person name="Buck C.B."/>
        </authorList>
    </citation>
    <scope>NUCLEOTIDE SEQUENCE</scope>
    <source>
        <strain evidence="1">Ctrok7</strain>
    </source>
</reference>
<evidence type="ECO:0000313" key="1">
    <source>
        <dbReference type="EMBL" id="DAD92963.1"/>
    </source>
</evidence>
<proteinExistence type="predicted"/>
<organism evidence="1">
    <name type="scientific">Siphoviridae sp. ctrok7</name>
    <dbReference type="NCBI Taxonomy" id="2826480"/>
    <lineage>
        <taxon>Viruses</taxon>
        <taxon>Duplodnaviria</taxon>
        <taxon>Heunggongvirae</taxon>
        <taxon>Uroviricota</taxon>
        <taxon>Caudoviricetes</taxon>
    </lineage>
</organism>
<sequence>MGGRETARPISFMNMQERNIINGTTTAVDNRTEFMLCEIIKQ</sequence>
<accession>A0A8S5NFU0</accession>
<dbReference type="EMBL" id="BK015149">
    <property type="protein sequence ID" value="DAD92963.1"/>
    <property type="molecule type" value="Genomic_DNA"/>
</dbReference>
<protein>
    <submittedName>
        <fullName evidence="1">Uncharacterized protein</fullName>
    </submittedName>
</protein>